<proteinExistence type="predicted"/>
<dbReference type="PANTHER" id="PTHR37321:SF1">
    <property type="entry name" value="EXPORTED PROTEIN"/>
    <property type="match status" value="1"/>
</dbReference>
<feature type="domain" description="GxGYxYP putative glycoside hydrolase first N-terminal" evidence="3">
    <location>
        <begin position="64"/>
        <end position="129"/>
    </location>
</feature>
<sequence>MSKIVHGRFVFVSVRLLLFFLFSLGLTCLSSAPPTYAATHNVTNGNISWPQNQVLPTFAQPHALDVVDLRQASTDEALTFSTLEGIVNRQEPRVYLLQTGADEDSYTWLKDMKIPYVVHADPWEVVTKYIREVKGVIIYDPNLLDSSNVAVTLAGLHDGLVVSPDLATKLEAAPYNLRVLDDLRGKFSTALDAYTWEVQNLWPQTTHRMLIGVPSSTSITIPPDNWKNFKTVQQVSQPVTDSSNRKVYDLDLSSYLGGSAIYLRFQDAYPQDGWGPSVLQVTAKADGQVVAQFTPCTSQEDQYISDHGNSQCDSGNPSMHRFADGGNYFIYRFVPPAGTKQFIVSVDMWNEFLVSASNVQPALSSDQQMVVGGLLRDYAVANRALVFWLRTANTEETALFTQLLSSVQPGTPYLGWFDNEGSGVSLTSKHAVEVFAADYFHNLTVFSGVRAPISNHPGTVPVPVLQNKIYVTFTVSDGDNIQYDEHRMRLLWDNAGRGSVPLNWSIDPAIYDAAPFILSYYQRTATKNDLLVAAPSGNGYFYPSLWPQSSLDAYLSQSGAYMRKTGMNMLFALDLTPSLQPAVIQAYNRDMHLQGLFYYNDGGDNPTSTTVIADKTLPVSSQVIISNQDGGLQKIQQLATSWDGKSPLFISVLVDAWHMTPTDIAAISQKLGDNYSVVRADQYFQLFRKANKLPLAEE</sequence>
<evidence type="ECO:0008006" key="8">
    <source>
        <dbReference type="Google" id="ProtNLM"/>
    </source>
</evidence>
<dbReference type="InterPro" id="IPR038410">
    <property type="entry name" value="GxGYxYP_C_sf"/>
</dbReference>
<dbReference type="EMBL" id="BNJK01000002">
    <property type="protein sequence ID" value="GHO99464.1"/>
    <property type="molecule type" value="Genomic_DNA"/>
</dbReference>
<protein>
    <recommendedName>
        <fullName evidence="8">GxGYxY sequence motif-containing protein</fullName>
    </recommendedName>
</protein>
<dbReference type="Gene3D" id="3.20.20.490">
    <property type="entry name" value="GxGYxYP glycoside hydrolase, C-terminal domain"/>
    <property type="match status" value="1"/>
</dbReference>
<dbReference type="RefSeq" id="WP_220210106.1">
    <property type="nucleotide sequence ID" value="NZ_BNJK01000002.1"/>
</dbReference>
<evidence type="ECO:0000259" key="3">
    <source>
        <dbReference type="Pfam" id="PF16216"/>
    </source>
</evidence>
<comment type="caution">
    <text evidence="6">The sequence shown here is derived from an EMBL/GenBank/DDBJ whole genome shotgun (WGS) entry which is preliminary data.</text>
</comment>
<evidence type="ECO:0000259" key="5">
    <source>
        <dbReference type="Pfam" id="PF20958"/>
    </source>
</evidence>
<feature type="domain" description="GxGYxYP putative glycoside hydrolase C-terminal" evidence="2">
    <location>
        <begin position="467"/>
        <end position="688"/>
    </location>
</feature>
<reference evidence="6" key="1">
    <citation type="submission" date="2020-10" db="EMBL/GenBank/DDBJ databases">
        <title>Taxonomic study of unclassified bacteria belonging to the class Ktedonobacteria.</title>
        <authorList>
            <person name="Yabe S."/>
            <person name="Wang C.M."/>
            <person name="Zheng Y."/>
            <person name="Sakai Y."/>
            <person name="Cavaletti L."/>
            <person name="Monciardini P."/>
            <person name="Donadio S."/>
        </authorList>
    </citation>
    <scope>NUCLEOTIDE SEQUENCE</scope>
    <source>
        <strain evidence="6">ID150040</strain>
    </source>
</reference>
<name>A0A8J3IPD5_9CHLR</name>
<feature type="signal peptide" evidence="1">
    <location>
        <begin position="1"/>
        <end position="37"/>
    </location>
</feature>
<dbReference type="InterPro" id="IPR025832">
    <property type="entry name" value="GxGYxYP_C"/>
</dbReference>
<dbReference type="Pfam" id="PF20957">
    <property type="entry name" value="GxGYxYP_N_2nd"/>
    <property type="match status" value="1"/>
</dbReference>
<feature type="domain" description="GxGYxYP putative glycoside hydrolase third N-terminal" evidence="5">
    <location>
        <begin position="373"/>
        <end position="447"/>
    </location>
</feature>
<dbReference type="Pfam" id="PF14323">
    <property type="entry name" value="GxGYxYP_C"/>
    <property type="match status" value="1"/>
</dbReference>
<evidence type="ECO:0000313" key="6">
    <source>
        <dbReference type="EMBL" id="GHO99464.1"/>
    </source>
</evidence>
<evidence type="ECO:0000259" key="4">
    <source>
        <dbReference type="Pfam" id="PF20957"/>
    </source>
</evidence>
<keyword evidence="1" id="KW-0732">Signal</keyword>
<dbReference type="InterPro" id="IPR048309">
    <property type="entry name" value="GxGYxYP_N_3rd"/>
</dbReference>
<feature type="domain" description="GxGYxYP putative glycoside hydrolase second N-terminal" evidence="4">
    <location>
        <begin position="133"/>
        <end position="204"/>
    </location>
</feature>
<gene>
    <name evidence="6" type="ORF">KSF_095120</name>
</gene>
<evidence type="ECO:0000313" key="7">
    <source>
        <dbReference type="Proteomes" id="UP000597444"/>
    </source>
</evidence>
<organism evidence="6 7">
    <name type="scientific">Reticulibacter mediterranei</name>
    <dbReference type="NCBI Taxonomy" id="2778369"/>
    <lineage>
        <taxon>Bacteria</taxon>
        <taxon>Bacillati</taxon>
        <taxon>Chloroflexota</taxon>
        <taxon>Ktedonobacteria</taxon>
        <taxon>Ktedonobacterales</taxon>
        <taxon>Reticulibacteraceae</taxon>
        <taxon>Reticulibacter</taxon>
    </lineage>
</organism>
<keyword evidence="7" id="KW-1185">Reference proteome</keyword>
<accession>A0A8J3IPD5</accession>
<dbReference type="AlphaFoldDB" id="A0A8J3IPD5"/>
<dbReference type="InterPro" id="IPR032626">
    <property type="entry name" value="GxGYxYP_N_1st"/>
</dbReference>
<feature type="chain" id="PRO_5035289911" description="GxGYxY sequence motif-containing protein" evidence="1">
    <location>
        <begin position="38"/>
        <end position="698"/>
    </location>
</feature>
<dbReference type="InterPro" id="IPR048310">
    <property type="entry name" value="GxGYxYP_N_2nd"/>
</dbReference>
<evidence type="ECO:0000259" key="2">
    <source>
        <dbReference type="Pfam" id="PF14323"/>
    </source>
</evidence>
<dbReference type="PANTHER" id="PTHR37321">
    <property type="entry name" value="EXPORTED PROTEIN-RELATED"/>
    <property type="match status" value="1"/>
</dbReference>
<dbReference type="Pfam" id="PF20958">
    <property type="entry name" value="GxGYxYP_N_3rd"/>
    <property type="match status" value="1"/>
</dbReference>
<dbReference type="Pfam" id="PF16216">
    <property type="entry name" value="GxGYxYP_N"/>
    <property type="match status" value="1"/>
</dbReference>
<evidence type="ECO:0000256" key="1">
    <source>
        <dbReference type="SAM" id="SignalP"/>
    </source>
</evidence>
<dbReference type="Proteomes" id="UP000597444">
    <property type="component" value="Unassembled WGS sequence"/>
</dbReference>